<feature type="chain" id="PRO_5038942453" evidence="1">
    <location>
        <begin position="20"/>
        <end position="394"/>
    </location>
</feature>
<accession>A0A9D9NJN7</accession>
<dbReference type="AlphaFoldDB" id="A0A9D9NJN7"/>
<gene>
    <name evidence="2" type="ORF">IAB88_02430</name>
</gene>
<protein>
    <submittedName>
        <fullName evidence="2">Uncharacterized protein</fullName>
    </submittedName>
</protein>
<sequence length="394" mass="44552">MKRLALSVLAVSMACCVMAQSVEYQAFIYTSDELSEEIQRETDALGQRSIFGDMLGATTNALSGMATGYITSFVDLGINAIGSLITRKARQKAEWEETVQKENVYETTIRTVSNVNDFYEHTSTAGAMDPKGMKFDGIGCLRMDGQDTVFYISCHIDRSKLYRIVNHSKFQLVLDTLIISPERSNLPNSELDIPFSFKERRNFNLTMNIKLISSWMNEIVQLQKDVTLGEFSISVPVDTAILDGNGFLRYVRPEGEPSAFSVIGESFIVPRSYMPYRDANDEFHNSWGTGEYKLEIGLKETCDITDYLRENWKDDRKRREKLQPSESLLTRGWQMVTTQKWDEITKSWVITTLKAPAGVLTNEMLEKMGLPLPVSSQAGAAQQGMQQQQVMPKK</sequence>
<evidence type="ECO:0000256" key="1">
    <source>
        <dbReference type="SAM" id="SignalP"/>
    </source>
</evidence>
<reference evidence="2" key="2">
    <citation type="journal article" date="2021" name="PeerJ">
        <title>Extensive microbial diversity within the chicken gut microbiome revealed by metagenomics and culture.</title>
        <authorList>
            <person name="Gilroy R."/>
            <person name="Ravi A."/>
            <person name="Getino M."/>
            <person name="Pursley I."/>
            <person name="Horton D.L."/>
            <person name="Alikhan N.F."/>
            <person name="Baker D."/>
            <person name="Gharbi K."/>
            <person name="Hall N."/>
            <person name="Watson M."/>
            <person name="Adriaenssens E.M."/>
            <person name="Foster-Nyarko E."/>
            <person name="Jarju S."/>
            <person name="Secka A."/>
            <person name="Antonio M."/>
            <person name="Oren A."/>
            <person name="Chaudhuri R.R."/>
            <person name="La Ragione R."/>
            <person name="Hildebrand F."/>
            <person name="Pallen M.J."/>
        </authorList>
    </citation>
    <scope>NUCLEOTIDE SEQUENCE</scope>
    <source>
        <strain evidence="2">6919</strain>
    </source>
</reference>
<dbReference type="EMBL" id="JADIMC010000032">
    <property type="protein sequence ID" value="MBO8475832.1"/>
    <property type="molecule type" value="Genomic_DNA"/>
</dbReference>
<name>A0A9D9NJN7_9BACT</name>
<dbReference type="PROSITE" id="PS51257">
    <property type="entry name" value="PROKAR_LIPOPROTEIN"/>
    <property type="match status" value="1"/>
</dbReference>
<dbReference type="Proteomes" id="UP000823598">
    <property type="component" value="Unassembled WGS sequence"/>
</dbReference>
<reference evidence="2" key="1">
    <citation type="submission" date="2020-10" db="EMBL/GenBank/DDBJ databases">
        <authorList>
            <person name="Gilroy R."/>
        </authorList>
    </citation>
    <scope>NUCLEOTIDE SEQUENCE</scope>
    <source>
        <strain evidence="2">6919</strain>
    </source>
</reference>
<evidence type="ECO:0000313" key="2">
    <source>
        <dbReference type="EMBL" id="MBO8475832.1"/>
    </source>
</evidence>
<feature type="signal peptide" evidence="1">
    <location>
        <begin position="1"/>
        <end position="19"/>
    </location>
</feature>
<evidence type="ECO:0000313" key="3">
    <source>
        <dbReference type="Proteomes" id="UP000823598"/>
    </source>
</evidence>
<proteinExistence type="predicted"/>
<organism evidence="2 3">
    <name type="scientific">Candidatus Limisoma faecipullorum</name>
    <dbReference type="NCBI Taxonomy" id="2840854"/>
    <lineage>
        <taxon>Bacteria</taxon>
        <taxon>Pseudomonadati</taxon>
        <taxon>Bacteroidota</taxon>
        <taxon>Bacteroidia</taxon>
        <taxon>Bacteroidales</taxon>
        <taxon>Candidatus Limisoma</taxon>
    </lineage>
</organism>
<comment type="caution">
    <text evidence="2">The sequence shown here is derived from an EMBL/GenBank/DDBJ whole genome shotgun (WGS) entry which is preliminary data.</text>
</comment>
<keyword evidence="1" id="KW-0732">Signal</keyword>